<evidence type="ECO:0000256" key="1">
    <source>
        <dbReference type="ARBA" id="ARBA00009437"/>
    </source>
</evidence>
<evidence type="ECO:0000256" key="2">
    <source>
        <dbReference type="ARBA" id="ARBA00023015"/>
    </source>
</evidence>
<dbReference type="PROSITE" id="PS50931">
    <property type="entry name" value="HTH_LYSR"/>
    <property type="match status" value="1"/>
</dbReference>
<dbReference type="InterPro" id="IPR036388">
    <property type="entry name" value="WH-like_DNA-bd_sf"/>
</dbReference>
<organism evidence="6 7">
    <name type="scientific">Caulobacter vibrioides OR37</name>
    <dbReference type="NCBI Taxonomy" id="1292034"/>
    <lineage>
        <taxon>Bacteria</taxon>
        <taxon>Pseudomonadati</taxon>
        <taxon>Pseudomonadota</taxon>
        <taxon>Alphaproteobacteria</taxon>
        <taxon>Caulobacterales</taxon>
        <taxon>Caulobacteraceae</taxon>
        <taxon>Caulobacter</taxon>
    </lineage>
</organism>
<evidence type="ECO:0000256" key="4">
    <source>
        <dbReference type="ARBA" id="ARBA00023163"/>
    </source>
</evidence>
<dbReference type="Pfam" id="PF03466">
    <property type="entry name" value="LysR_substrate"/>
    <property type="match status" value="1"/>
</dbReference>
<proteinExistence type="inferred from homology"/>
<name>R0CZ74_CAUVI</name>
<dbReference type="PANTHER" id="PTHR30346">
    <property type="entry name" value="TRANSCRIPTIONAL DUAL REGULATOR HCAR-RELATED"/>
    <property type="match status" value="1"/>
</dbReference>
<keyword evidence="4" id="KW-0804">Transcription</keyword>
<dbReference type="Gene3D" id="1.10.10.10">
    <property type="entry name" value="Winged helix-like DNA-binding domain superfamily/Winged helix DNA-binding domain"/>
    <property type="match status" value="1"/>
</dbReference>
<evidence type="ECO:0000313" key="7">
    <source>
        <dbReference type="Proteomes" id="UP000013063"/>
    </source>
</evidence>
<evidence type="ECO:0000259" key="5">
    <source>
        <dbReference type="PROSITE" id="PS50931"/>
    </source>
</evidence>
<gene>
    <name evidence="6" type="ORF">OR37_02338</name>
</gene>
<dbReference type="SUPFAM" id="SSF53850">
    <property type="entry name" value="Periplasmic binding protein-like II"/>
    <property type="match status" value="1"/>
</dbReference>
<reference evidence="6 7" key="1">
    <citation type="journal article" date="2013" name="Genome Announc.">
        <title>Draft Genome Sequence for Caulobacter sp. Strain OR37, a Bacterium Tolerant to Heavy Metals.</title>
        <authorList>
            <person name="Utturkar S.M."/>
            <person name="Bollmann A."/>
            <person name="Brzoska R.M."/>
            <person name="Klingeman D.M."/>
            <person name="Epstein S.E."/>
            <person name="Palumbo A.V."/>
            <person name="Brown S.D."/>
        </authorList>
    </citation>
    <scope>NUCLEOTIDE SEQUENCE [LARGE SCALE GENOMIC DNA]</scope>
    <source>
        <strain evidence="6 7">OR37</strain>
    </source>
</reference>
<comment type="similarity">
    <text evidence="1">Belongs to the LysR transcriptional regulatory family.</text>
</comment>
<dbReference type="GO" id="GO:0003677">
    <property type="term" value="F:DNA binding"/>
    <property type="evidence" value="ECO:0007669"/>
    <property type="project" value="UniProtKB-KW"/>
</dbReference>
<evidence type="ECO:0000313" key="6">
    <source>
        <dbReference type="EMBL" id="ENZ81741.1"/>
    </source>
</evidence>
<dbReference type="PANTHER" id="PTHR30346:SF29">
    <property type="entry name" value="LYSR SUBSTRATE-BINDING"/>
    <property type="match status" value="1"/>
</dbReference>
<keyword evidence="3" id="KW-0238">DNA-binding</keyword>
<dbReference type="STRING" id="1292034.OR37_02338"/>
<dbReference type="GO" id="GO:0032993">
    <property type="term" value="C:protein-DNA complex"/>
    <property type="evidence" value="ECO:0007669"/>
    <property type="project" value="TreeGrafter"/>
</dbReference>
<dbReference type="eggNOG" id="COG0583">
    <property type="taxonomic scope" value="Bacteria"/>
</dbReference>
<dbReference type="Pfam" id="PF00126">
    <property type="entry name" value="HTH_1"/>
    <property type="match status" value="1"/>
</dbReference>
<dbReference type="SUPFAM" id="SSF46785">
    <property type="entry name" value="Winged helix' DNA-binding domain"/>
    <property type="match status" value="1"/>
</dbReference>
<dbReference type="Gene3D" id="3.40.190.290">
    <property type="match status" value="1"/>
</dbReference>
<protein>
    <submittedName>
        <fullName evidence="6">Transcriptional regulator</fullName>
    </submittedName>
</protein>
<keyword evidence="7" id="KW-1185">Reference proteome</keyword>
<dbReference type="RefSeq" id="WP_004619898.1">
    <property type="nucleotide sequence ID" value="NZ_APMP01000013.1"/>
</dbReference>
<dbReference type="EMBL" id="APMP01000013">
    <property type="protein sequence ID" value="ENZ81741.1"/>
    <property type="molecule type" value="Genomic_DNA"/>
</dbReference>
<keyword evidence="2" id="KW-0805">Transcription regulation</keyword>
<dbReference type="InterPro" id="IPR036390">
    <property type="entry name" value="WH_DNA-bd_sf"/>
</dbReference>
<sequence length="308" mass="33170">MTGDDPRSERASRRREGSGLSIGALRAFVGVVDHGSFSRAAAAMGVSQPNISNQINALEQACGARLLNRRSHDQSLTDVGRELYTRARLVISRMNDFEATARLFGGIKRGRLVIGFSTPPFTMPLIAEYRRTYPDIEIGTRLGNTQSLIRDVIECRVDVAMVSMLEPDNSLACHLLREQGLNLVVPADHPFAQREAIDVKELAGLSLILREEGSVTRALTEQALAWVGATPTTALVLESREAVKEAAACGIGFACILEGETGSDRRLKALPIRGFRRTAGVYLVSLRESAEIPALGAFLGLAGGGGEI</sequence>
<evidence type="ECO:0000256" key="3">
    <source>
        <dbReference type="ARBA" id="ARBA00023125"/>
    </source>
</evidence>
<dbReference type="FunFam" id="1.10.10.10:FF:000001">
    <property type="entry name" value="LysR family transcriptional regulator"/>
    <property type="match status" value="1"/>
</dbReference>
<comment type="caution">
    <text evidence="6">The sequence shown here is derived from an EMBL/GenBank/DDBJ whole genome shotgun (WGS) entry which is preliminary data.</text>
</comment>
<dbReference type="InterPro" id="IPR005119">
    <property type="entry name" value="LysR_subst-bd"/>
</dbReference>
<dbReference type="PATRIC" id="fig|1292034.3.peg.2324"/>
<dbReference type="Proteomes" id="UP000013063">
    <property type="component" value="Unassembled WGS sequence"/>
</dbReference>
<dbReference type="PRINTS" id="PR00039">
    <property type="entry name" value="HTHLYSR"/>
</dbReference>
<feature type="domain" description="HTH lysR-type" evidence="5">
    <location>
        <begin position="20"/>
        <end position="77"/>
    </location>
</feature>
<dbReference type="InterPro" id="IPR000847">
    <property type="entry name" value="LysR_HTH_N"/>
</dbReference>
<accession>R0CZ74</accession>
<dbReference type="GO" id="GO:0003700">
    <property type="term" value="F:DNA-binding transcription factor activity"/>
    <property type="evidence" value="ECO:0007669"/>
    <property type="project" value="InterPro"/>
</dbReference>
<dbReference type="AlphaFoldDB" id="R0CZ74"/>
<dbReference type="OrthoDB" id="9815174at2"/>